<evidence type="ECO:0000313" key="2">
    <source>
        <dbReference type="Proteomes" id="UP001160148"/>
    </source>
</evidence>
<gene>
    <name evidence="1" type="ORF">MEUPH1_LOCUS13566</name>
</gene>
<evidence type="ECO:0000313" key="1">
    <source>
        <dbReference type="EMBL" id="CAI6358004.1"/>
    </source>
</evidence>
<keyword evidence="2" id="KW-1185">Reference proteome</keyword>
<reference evidence="1 2" key="1">
    <citation type="submission" date="2023-01" db="EMBL/GenBank/DDBJ databases">
        <authorList>
            <person name="Whitehead M."/>
        </authorList>
    </citation>
    <scope>NUCLEOTIDE SEQUENCE [LARGE SCALE GENOMIC DNA]</scope>
</reference>
<comment type="caution">
    <text evidence="1">The sequence shown here is derived from an EMBL/GenBank/DDBJ whole genome shotgun (WGS) entry which is preliminary data.</text>
</comment>
<organism evidence="1 2">
    <name type="scientific">Macrosiphum euphorbiae</name>
    <name type="common">potato aphid</name>
    <dbReference type="NCBI Taxonomy" id="13131"/>
    <lineage>
        <taxon>Eukaryota</taxon>
        <taxon>Metazoa</taxon>
        <taxon>Ecdysozoa</taxon>
        <taxon>Arthropoda</taxon>
        <taxon>Hexapoda</taxon>
        <taxon>Insecta</taxon>
        <taxon>Pterygota</taxon>
        <taxon>Neoptera</taxon>
        <taxon>Paraneoptera</taxon>
        <taxon>Hemiptera</taxon>
        <taxon>Sternorrhyncha</taxon>
        <taxon>Aphidomorpha</taxon>
        <taxon>Aphidoidea</taxon>
        <taxon>Aphididae</taxon>
        <taxon>Macrosiphini</taxon>
        <taxon>Macrosiphum</taxon>
    </lineage>
</organism>
<dbReference type="AlphaFoldDB" id="A0AAV0WPP3"/>
<accession>A0AAV0WPP3</accession>
<protein>
    <submittedName>
        <fullName evidence="1">Uncharacterized protein</fullName>
    </submittedName>
</protein>
<proteinExistence type="predicted"/>
<dbReference type="EMBL" id="CARXXK010000002">
    <property type="protein sequence ID" value="CAI6358004.1"/>
    <property type="molecule type" value="Genomic_DNA"/>
</dbReference>
<sequence length="70" mass="8310">MLENTKHLSVNANKSESNAIFNLNSNWLPERHLDDHDYFETYINMTKYMEDTCHYIAGFVVKKLLKRVDC</sequence>
<dbReference type="Proteomes" id="UP001160148">
    <property type="component" value="Unassembled WGS sequence"/>
</dbReference>
<name>A0AAV0WPP3_9HEMI</name>